<dbReference type="EMBL" id="AANZ01000004">
    <property type="protein sequence ID" value="EAQ81738.1"/>
    <property type="molecule type" value="Genomic_DNA"/>
</dbReference>
<evidence type="ECO:0000313" key="1">
    <source>
        <dbReference type="EMBL" id="EAQ81738.1"/>
    </source>
</evidence>
<dbReference type="Proteomes" id="UP000004358">
    <property type="component" value="Unassembled WGS sequence"/>
</dbReference>
<proteinExistence type="predicted"/>
<gene>
    <name evidence="1" type="ORF">DSM3645_29192</name>
</gene>
<dbReference type="HOGENOM" id="CLU_1923530_0_0_0"/>
<sequence length="131" mass="14212">MNKLRESYFDALKASSRKQLVSKSATGPKIYCLRNSTGSIIGYAPGEQVAPAEIKRQIEKEEVAKSAQSGLGIADGLASELQEDPNSMFDASALLPKYDIQSFGVEEIAKSVNSDDDSLIGIFPAFLRPRK</sequence>
<evidence type="ECO:0000313" key="2">
    <source>
        <dbReference type="Proteomes" id="UP000004358"/>
    </source>
</evidence>
<accession>A3ZPR0</accession>
<dbReference type="RefSeq" id="WP_002653730.1">
    <property type="nucleotide sequence ID" value="NZ_CH672376.1"/>
</dbReference>
<protein>
    <submittedName>
        <fullName evidence="1">Uncharacterized protein</fullName>
    </submittedName>
</protein>
<organism evidence="1 2">
    <name type="scientific">Blastopirellula marina DSM 3645</name>
    <dbReference type="NCBI Taxonomy" id="314230"/>
    <lineage>
        <taxon>Bacteria</taxon>
        <taxon>Pseudomonadati</taxon>
        <taxon>Planctomycetota</taxon>
        <taxon>Planctomycetia</taxon>
        <taxon>Pirellulales</taxon>
        <taxon>Pirellulaceae</taxon>
        <taxon>Blastopirellula</taxon>
    </lineage>
</organism>
<dbReference type="AlphaFoldDB" id="A3ZPR0"/>
<reference evidence="1 2" key="1">
    <citation type="submission" date="2006-02" db="EMBL/GenBank/DDBJ databases">
        <authorList>
            <person name="Amann R."/>
            <person name="Ferriera S."/>
            <person name="Johnson J."/>
            <person name="Kravitz S."/>
            <person name="Halpern A."/>
            <person name="Remington K."/>
            <person name="Beeson K."/>
            <person name="Tran B."/>
            <person name="Rogers Y.-H."/>
            <person name="Friedman R."/>
            <person name="Venter J.C."/>
        </authorList>
    </citation>
    <scope>NUCLEOTIDE SEQUENCE [LARGE SCALE GENOMIC DNA]</scope>
    <source>
        <strain evidence="1 2">DSM 3645</strain>
    </source>
</reference>
<dbReference type="STRING" id="314230.DSM3645_29192"/>
<comment type="caution">
    <text evidence="1">The sequence shown here is derived from an EMBL/GenBank/DDBJ whole genome shotgun (WGS) entry which is preliminary data.</text>
</comment>
<name>A3ZPR0_9BACT</name>